<dbReference type="Gene3D" id="3.60.15.10">
    <property type="entry name" value="Ribonuclease Z/Hydroxyacylglutathione hydrolase-like"/>
    <property type="match status" value="1"/>
</dbReference>
<keyword evidence="3" id="KW-0378">Hydrolase</keyword>
<gene>
    <name evidence="3" type="ORF">SAMN05421807_11252</name>
</gene>
<evidence type="ECO:0000313" key="4">
    <source>
        <dbReference type="Proteomes" id="UP000184079"/>
    </source>
</evidence>
<feature type="domain" description="Rhodanese" evidence="2">
    <location>
        <begin position="382"/>
        <end position="469"/>
    </location>
</feature>
<keyword evidence="4" id="KW-1185">Reference proteome</keyword>
<dbReference type="PROSITE" id="PS50206">
    <property type="entry name" value="RHODANESE_3"/>
    <property type="match status" value="2"/>
</dbReference>
<evidence type="ECO:0000256" key="1">
    <source>
        <dbReference type="ARBA" id="ARBA00022723"/>
    </source>
</evidence>
<dbReference type="GO" id="GO:0046872">
    <property type="term" value="F:metal ion binding"/>
    <property type="evidence" value="ECO:0007669"/>
    <property type="project" value="UniProtKB-KW"/>
</dbReference>
<dbReference type="EMBL" id="FQXD01000012">
    <property type="protein sequence ID" value="SHH73120.1"/>
    <property type="molecule type" value="Genomic_DNA"/>
</dbReference>
<dbReference type="GO" id="GO:0016787">
    <property type="term" value="F:hydrolase activity"/>
    <property type="evidence" value="ECO:0007669"/>
    <property type="project" value="UniProtKB-KW"/>
</dbReference>
<dbReference type="OrthoDB" id="9784009at2"/>
<dbReference type="InterPro" id="IPR001279">
    <property type="entry name" value="Metallo-B-lactamas"/>
</dbReference>
<dbReference type="RefSeq" id="WP_073010475.1">
    <property type="nucleotide sequence ID" value="NZ_FQXD01000012.1"/>
</dbReference>
<evidence type="ECO:0000259" key="2">
    <source>
        <dbReference type="PROSITE" id="PS50206"/>
    </source>
</evidence>
<feature type="domain" description="Rhodanese" evidence="2">
    <location>
        <begin position="281"/>
        <end position="329"/>
    </location>
</feature>
<dbReference type="AlphaFoldDB" id="A0A1M5VCZ9"/>
<dbReference type="Pfam" id="PF00581">
    <property type="entry name" value="Rhodanese"/>
    <property type="match status" value="2"/>
</dbReference>
<proteinExistence type="predicted"/>
<accession>A0A1M5VCZ9</accession>
<dbReference type="SUPFAM" id="SSF56281">
    <property type="entry name" value="Metallo-hydrolase/oxidoreductase"/>
    <property type="match status" value="1"/>
</dbReference>
<dbReference type="CDD" id="cd07724">
    <property type="entry name" value="POD-like_MBL-fold"/>
    <property type="match status" value="1"/>
</dbReference>
<dbReference type="SMART" id="SM00450">
    <property type="entry name" value="RHOD"/>
    <property type="match status" value="1"/>
</dbReference>
<dbReference type="CDD" id="cd00158">
    <property type="entry name" value="RHOD"/>
    <property type="match status" value="1"/>
</dbReference>
<name>A0A1M5VCZ9_9BACI</name>
<dbReference type="PANTHER" id="PTHR43084:SF1">
    <property type="entry name" value="PERSULFIDE DIOXYGENASE ETHE1, MITOCHONDRIAL"/>
    <property type="match status" value="1"/>
</dbReference>
<dbReference type="GO" id="GO:0050313">
    <property type="term" value="F:sulfur dioxygenase activity"/>
    <property type="evidence" value="ECO:0007669"/>
    <property type="project" value="InterPro"/>
</dbReference>
<dbReference type="PANTHER" id="PTHR43084">
    <property type="entry name" value="PERSULFIDE DIOXYGENASE ETHE1"/>
    <property type="match status" value="1"/>
</dbReference>
<dbReference type="GO" id="GO:0006749">
    <property type="term" value="P:glutathione metabolic process"/>
    <property type="evidence" value="ECO:0007669"/>
    <property type="project" value="InterPro"/>
</dbReference>
<sequence length="475" mass="52471">MYLHHFYETSLAQASYMVACQATGEAAVIDPARNIEGYLKTAREQGFQIVAAVETHIHADFVSGVTELARRTGATIYHSIEGVDNGGYEWSSDLPVKGLRDQDTIQLGKVQLRAVHTPGHTPEHMAYELIDGAVADRPMGIFTGDFVFVGDVGRPDLLEKAVGVVGSAEEGARQMFSSIHRFKKYADYVQIWPGHGSGSACGKALGAVPTSTVGYERLFNPAFQPTEETAFINLLLDGQPEPPAYFAKMKEVNKTGMTPLQKVPSPVEMQLTGDEIAELAQDNQTMVIDTRRIQTFATGSIPGTINLPYPDMFTEWLGRLADYEKTIYLIAEPHQFAPLRKIMLGMGMDNLKGFFATSVIDSASKKLTYDTQSPSVVDKKREHDDVQVLDVRYIDEWDEAHIPNAKHIPLPKLAERADELNPKKPVAVHCRSGKRSAIASSMLINQGFDVINVEGGFINWEQQNLETTKDKIKEG</sequence>
<dbReference type="SMART" id="SM00849">
    <property type="entry name" value="Lactamase_B"/>
    <property type="match status" value="1"/>
</dbReference>
<dbReference type="InterPro" id="IPR001763">
    <property type="entry name" value="Rhodanese-like_dom"/>
</dbReference>
<dbReference type="InterPro" id="IPR051682">
    <property type="entry name" value="Mito_Persulfide_Diox"/>
</dbReference>
<protein>
    <submittedName>
        <fullName evidence="3">Hydroxyacylglutathione hydrolase</fullName>
    </submittedName>
</protein>
<dbReference type="Pfam" id="PF00753">
    <property type="entry name" value="Lactamase_B"/>
    <property type="match status" value="1"/>
</dbReference>
<dbReference type="InterPro" id="IPR044528">
    <property type="entry name" value="POD-like_MBL-fold"/>
</dbReference>
<dbReference type="InterPro" id="IPR036866">
    <property type="entry name" value="RibonucZ/Hydroxyglut_hydro"/>
</dbReference>
<dbReference type="FunFam" id="3.60.15.10:FF:000030">
    <property type="entry name" value="Metallo-beta-lactamase family protein"/>
    <property type="match status" value="1"/>
</dbReference>
<evidence type="ECO:0000313" key="3">
    <source>
        <dbReference type="EMBL" id="SHH73120.1"/>
    </source>
</evidence>
<dbReference type="SUPFAM" id="SSF52821">
    <property type="entry name" value="Rhodanese/Cell cycle control phosphatase"/>
    <property type="match status" value="2"/>
</dbReference>
<dbReference type="GO" id="GO:0070813">
    <property type="term" value="P:hydrogen sulfide metabolic process"/>
    <property type="evidence" value="ECO:0007669"/>
    <property type="project" value="TreeGrafter"/>
</dbReference>
<dbReference type="Gene3D" id="3.40.250.10">
    <property type="entry name" value="Rhodanese-like domain"/>
    <property type="match status" value="2"/>
</dbReference>
<dbReference type="InterPro" id="IPR036873">
    <property type="entry name" value="Rhodanese-like_dom_sf"/>
</dbReference>
<dbReference type="FunFam" id="3.40.250.10:FF:000049">
    <property type="entry name" value="Phage shock protein E"/>
    <property type="match status" value="1"/>
</dbReference>
<organism evidence="3 4">
    <name type="scientific">Virgibacillus chiguensis</name>
    <dbReference type="NCBI Taxonomy" id="411959"/>
    <lineage>
        <taxon>Bacteria</taxon>
        <taxon>Bacillati</taxon>
        <taxon>Bacillota</taxon>
        <taxon>Bacilli</taxon>
        <taxon>Bacillales</taxon>
        <taxon>Bacillaceae</taxon>
        <taxon>Virgibacillus</taxon>
    </lineage>
</organism>
<keyword evidence="1" id="KW-0479">Metal-binding</keyword>
<reference evidence="4" key="1">
    <citation type="submission" date="2016-11" db="EMBL/GenBank/DDBJ databases">
        <authorList>
            <person name="Varghese N."/>
            <person name="Submissions S."/>
        </authorList>
    </citation>
    <scope>NUCLEOTIDE SEQUENCE [LARGE SCALE GENOMIC DNA]</scope>
    <source>
        <strain evidence="4">CGMCC 1.6496</strain>
    </source>
</reference>
<dbReference type="Proteomes" id="UP000184079">
    <property type="component" value="Unassembled WGS sequence"/>
</dbReference>